<dbReference type="KEGG" id="cna:AB433_15590"/>
<sequence>MGADPVRPRCCTSRRRALSLALLASLASAPATAIARGETATAQSSSAVTPIAAHVAEASRRFGIPERWIWAVMRVESAGDVTALSHAGAMGLMQIMPGTWAELRARYRLGRNPYDPRDNIIAGAAYLRELHDRYGNPTAMLAAYNAGPGRYDEHLATGRPLPRETRAYLAMLAPMVGGAPARALASAPADALAWTHAPLFSRPVSVTSGTVSTPSVAPRGDAGEIPDPAPSEVEDSLFVPLSGHQPS</sequence>
<evidence type="ECO:0000256" key="4">
    <source>
        <dbReference type="SAM" id="SignalP"/>
    </source>
</evidence>
<dbReference type="PANTHER" id="PTHR37423">
    <property type="entry name" value="SOLUBLE LYTIC MUREIN TRANSGLYCOSYLASE-RELATED"/>
    <property type="match status" value="1"/>
</dbReference>
<dbReference type="AlphaFoldDB" id="A0A0G3XMP1"/>
<reference evidence="6 7" key="1">
    <citation type="submission" date="2015-06" db="EMBL/GenBank/DDBJ databases">
        <authorList>
            <person name="Zeng Y."/>
            <person name="Huang Y."/>
        </authorList>
    </citation>
    <scope>NUCLEOTIDE SEQUENCE [LARGE SCALE GENOMIC DNA]</scope>
    <source>
        <strain evidence="6 7">PQ-2</strain>
    </source>
</reference>
<evidence type="ECO:0000313" key="7">
    <source>
        <dbReference type="Proteomes" id="UP000035287"/>
    </source>
</evidence>
<dbReference type="PANTHER" id="PTHR37423:SF2">
    <property type="entry name" value="MEMBRANE-BOUND LYTIC MUREIN TRANSGLYCOSYLASE C"/>
    <property type="match status" value="1"/>
</dbReference>
<dbReference type="PATRIC" id="fig|1348774.3.peg.3279"/>
<dbReference type="PROSITE" id="PS51318">
    <property type="entry name" value="TAT"/>
    <property type="match status" value="1"/>
</dbReference>
<dbReference type="SUPFAM" id="SSF53955">
    <property type="entry name" value="Lysozyme-like"/>
    <property type="match status" value="1"/>
</dbReference>
<comment type="similarity">
    <text evidence="2">Belongs to the virb1 family.</text>
</comment>
<dbReference type="Gene3D" id="1.10.530.10">
    <property type="match status" value="1"/>
</dbReference>
<organism evidence="6 7">
    <name type="scientific">Croceicoccus naphthovorans</name>
    <dbReference type="NCBI Taxonomy" id="1348774"/>
    <lineage>
        <taxon>Bacteria</taxon>
        <taxon>Pseudomonadati</taxon>
        <taxon>Pseudomonadota</taxon>
        <taxon>Alphaproteobacteria</taxon>
        <taxon>Sphingomonadales</taxon>
        <taxon>Erythrobacteraceae</taxon>
        <taxon>Croceicoccus</taxon>
    </lineage>
</organism>
<evidence type="ECO:0000256" key="3">
    <source>
        <dbReference type="SAM" id="MobiDB-lite"/>
    </source>
</evidence>
<dbReference type="CDD" id="cd00254">
    <property type="entry name" value="LT-like"/>
    <property type="match status" value="1"/>
</dbReference>
<protein>
    <submittedName>
        <fullName evidence="6">Lytic transglycosylase</fullName>
    </submittedName>
</protein>
<gene>
    <name evidence="6" type="ORF">AB433_15590</name>
</gene>
<accession>A0A0G3XMP1</accession>
<evidence type="ECO:0000313" key="6">
    <source>
        <dbReference type="EMBL" id="AKM11911.1"/>
    </source>
</evidence>
<feature type="compositionally biased region" description="Low complexity" evidence="3">
    <location>
        <begin position="205"/>
        <end position="218"/>
    </location>
</feature>
<name>A0A0G3XMP1_9SPHN</name>
<dbReference type="InterPro" id="IPR023346">
    <property type="entry name" value="Lysozyme-like_dom_sf"/>
</dbReference>
<feature type="signal peptide" evidence="4">
    <location>
        <begin position="1"/>
        <end position="33"/>
    </location>
</feature>
<dbReference type="Proteomes" id="UP000035287">
    <property type="component" value="Chromosome"/>
</dbReference>
<keyword evidence="4" id="KW-0732">Signal</keyword>
<dbReference type="Pfam" id="PF01464">
    <property type="entry name" value="SLT"/>
    <property type="match status" value="1"/>
</dbReference>
<evidence type="ECO:0000256" key="1">
    <source>
        <dbReference type="ARBA" id="ARBA00007734"/>
    </source>
</evidence>
<feature type="domain" description="Transglycosylase SLT" evidence="5">
    <location>
        <begin position="56"/>
        <end position="154"/>
    </location>
</feature>
<evidence type="ECO:0000256" key="2">
    <source>
        <dbReference type="ARBA" id="ARBA00009387"/>
    </source>
</evidence>
<comment type="similarity">
    <text evidence="1">Belongs to the transglycosylase Slt family.</text>
</comment>
<dbReference type="InterPro" id="IPR006311">
    <property type="entry name" value="TAT_signal"/>
</dbReference>
<dbReference type="STRING" id="1348774.AB433_15590"/>
<proteinExistence type="inferred from homology"/>
<feature type="region of interest" description="Disordered" evidence="3">
    <location>
        <begin position="205"/>
        <end position="247"/>
    </location>
</feature>
<evidence type="ECO:0000259" key="5">
    <source>
        <dbReference type="Pfam" id="PF01464"/>
    </source>
</evidence>
<dbReference type="InterPro" id="IPR008258">
    <property type="entry name" value="Transglycosylase_SLT_dom_1"/>
</dbReference>
<dbReference type="EMBL" id="CP011770">
    <property type="protein sequence ID" value="AKM11911.1"/>
    <property type="molecule type" value="Genomic_DNA"/>
</dbReference>
<feature type="chain" id="PRO_5002562974" evidence="4">
    <location>
        <begin position="34"/>
        <end position="247"/>
    </location>
</feature>
<keyword evidence="7" id="KW-1185">Reference proteome</keyword>